<evidence type="ECO:0000259" key="7">
    <source>
        <dbReference type="PROSITE" id="PS50850"/>
    </source>
</evidence>
<dbReference type="FunFam" id="1.20.1250.20:FF:000013">
    <property type="entry name" value="MFS general substrate transporter"/>
    <property type="match status" value="1"/>
</dbReference>
<dbReference type="PANTHER" id="PTHR43791:SF19">
    <property type="entry name" value="TRANSPORTER, PUTATIVE (AFU_ORTHOLOGUE AFUA_1G01812)-RELATED"/>
    <property type="match status" value="1"/>
</dbReference>
<dbReference type="GO" id="GO:0022857">
    <property type="term" value="F:transmembrane transporter activity"/>
    <property type="evidence" value="ECO:0007669"/>
    <property type="project" value="InterPro"/>
</dbReference>
<organism evidence="8 9">
    <name type="scientific">Postia placenta MAD-698-R-SB12</name>
    <dbReference type="NCBI Taxonomy" id="670580"/>
    <lineage>
        <taxon>Eukaryota</taxon>
        <taxon>Fungi</taxon>
        <taxon>Dikarya</taxon>
        <taxon>Basidiomycota</taxon>
        <taxon>Agaricomycotina</taxon>
        <taxon>Agaricomycetes</taxon>
        <taxon>Polyporales</taxon>
        <taxon>Adustoporiaceae</taxon>
        <taxon>Rhodonia</taxon>
    </lineage>
</organism>
<dbReference type="InterPro" id="IPR020846">
    <property type="entry name" value="MFS_dom"/>
</dbReference>
<dbReference type="AlphaFoldDB" id="A0A1X6N3J3"/>
<accession>A0A1X6N3J3</accession>
<feature type="transmembrane region" description="Helical" evidence="6">
    <location>
        <begin position="423"/>
        <end position="443"/>
    </location>
</feature>
<name>A0A1X6N3J3_9APHY</name>
<dbReference type="Proteomes" id="UP000194127">
    <property type="component" value="Unassembled WGS sequence"/>
</dbReference>
<sequence length="480" mass="53077">MDRSDEKSIRLAVEEAQPESVKRIEPHRVLRKLDWRLLPFVSWLYLLAFMDRTNVGNAKIAGLTTDLHLTGVQFNLTSAMFFIPYCLLDIPANVALKYFRPSRWIPMIMFLWGVILLSMAFVKDYAGLMVTRVLMGVAEAGLFPGVSFYLCLWYPRFAQAQRLAIFLSASSLAGAFGGLLAYAIEHMDGIAGLAGWSWLFILEGLLTVAVALLSTAYMEDYPETASFLSEEERAWLIETLRIDTAGSSKEIKLRYIVQALRDPHSYLLAAIDFFIVLPLFAFALFLPTIIVGLGYSSLHAQLLTIPPSVCGCVFTIIYGMASDRLGVRGPLVLLGSLFSLTGYVMLFATDKPLVGYVATLIAAAGLYPSSACIIAWTSGNAGGDIKRGAMIALVGGIGNSAAIASSFIYRSQDSPRYLPGHETNIGCCCVLALLTVITMLRFWRVNRKKEAYCLREGIDPSRFEEFADMGDRSPLYRYTL</sequence>
<dbReference type="FunFam" id="1.20.1250.20:FF:000034">
    <property type="entry name" value="MFS general substrate transporter"/>
    <property type="match status" value="1"/>
</dbReference>
<keyword evidence="5 6" id="KW-0472">Membrane</keyword>
<evidence type="ECO:0000313" key="9">
    <source>
        <dbReference type="Proteomes" id="UP000194127"/>
    </source>
</evidence>
<evidence type="ECO:0000256" key="6">
    <source>
        <dbReference type="SAM" id="Phobius"/>
    </source>
</evidence>
<protein>
    <recommendedName>
        <fullName evidence="7">Major facilitator superfamily (MFS) profile domain-containing protein</fullName>
    </recommendedName>
</protein>
<feature type="transmembrane region" description="Helical" evidence="6">
    <location>
        <begin position="354"/>
        <end position="376"/>
    </location>
</feature>
<feature type="transmembrane region" description="Helical" evidence="6">
    <location>
        <begin position="298"/>
        <end position="319"/>
    </location>
</feature>
<dbReference type="RefSeq" id="XP_024339874.1">
    <property type="nucleotide sequence ID" value="XM_024488813.1"/>
</dbReference>
<feature type="transmembrane region" description="Helical" evidence="6">
    <location>
        <begin position="104"/>
        <end position="121"/>
    </location>
</feature>
<evidence type="ECO:0000256" key="2">
    <source>
        <dbReference type="ARBA" id="ARBA00022448"/>
    </source>
</evidence>
<dbReference type="InterPro" id="IPR036259">
    <property type="entry name" value="MFS_trans_sf"/>
</dbReference>
<dbReference type="STRING" id="670580.A0A1X6N3J3"/>
<feature type="transmembrane region" description="Helical" evidence="6">
    <location>
        <begin position="331"/>
        <end position="348"/>
    </location>
</feature>
<proteinExistence type="predicted"/>
<keyword evidence="9" id="KW-1185">Reference proteome</keyword>
<dbReference type="EMBL" id="KZ110596">
    <property type="protein sequence ID" value="OSX63080.1"/>
    <property type="molecule type" value="Genomic_DNA"/>
</dbReference>
<keyword evidence="3 6" id="KW-0812">Transmembrane</keyword>
<feature type="domain" description="Major facilitator superfamily (MFS) profile" evidence="7">
    <location>
        <begin position="37"/>
        <end position="450"/>
    </location>
</feature>
<gene>
    <name evidence="8" type="ORF">POSPLADRAFT_1181144</name>
</gene>
<reference evidence="8 9" key="1">
    <citation type="submission" date="2017-04" db="EMBL/GenBank/DDBJ databases">
        <title>Genome Sequence of the Model Brown-Rot Fungus Postia placenta SB12.</title>
        <authorList>
            <consortium name="DOE Joint Genome Institute"/>
            <person name="Gaskell J."/>
            <person name="Kersten P."/>
            <person name="Larrondo L.F."/>
            <person name="Canessa P."/>
            <person name="Martinez D."/>
            <person name="Hibbett D."/>
            <person name="Schmoll M."/>
            <person name="Kubicek C.P."/>
            <person name="Martinez A.T."/>
            <person name="Yadav J."/>
            <person name="Master E."/>
            <person name="Magnuson J.K."/>
            <person name="James T."/>
            <person name="Yaver D."/>
            <person name="Berka R."/>
            <person name="Labutti K."/>
            <person name="Lipzen A."/>
            <person name="Aerts A."/>
            <person name="Barry K."/>
            <person name="Henrissat B."/>
            <person name="Blanchette R."/>
            <person name="Grigoriev I."/>
            <person name="Cullen D."/>
        </authorList>
    </citation>
    <scope>NUCLEOTIDE SEQUENCE [LARGE SCALE GENOMIC DNA]</scope>
    <source>
        <strain evidence="8 9">MAD-698-R-SB12</strain>
    </source>
</reference>
<dbReference type="PANTHER" id="PTHR43791">
    <property type="entry name" value="PERMEASE-RELATED"/>
    <property type="match status" value="1"/>
</dbReference>
<evidence type="ECO:0000256" key="3">
    <source>
        <dbReference type="ARBA" id="ARBA00022692"/>
    </source>
</evidence>
<feature type="transmembrane region" description="Helical" evidence="6">
    <location>
        <begin position="164"/>
        <end position="184"/>
    </location>
</feature>
<dbReference type="PROSITE" id="PS50850">
    <property type="entry name" value="MFS"/>
    <property type="match status" value="1"/>
</dbReference>
<comment type="subcellular location">
    <subcellularLocation>
        <location evidence="1">Membrane</location>
        <topology evidence="1">Multi-pass membrane protein</topology>
    </subcellularLocation>
</comment>
<feature type="transmembrane region" description="Helical" evidence="6">
    <location>
        <begin position="388"/>
        <end position="411"/>
    </location>
</feature>
<evidence type="ECO:0000256" key="1">
    <source>
        <dbReference type="ARBA" id="ARBA00004141"/>
    </source>
</evidence>
<dbReference type="SUPFAM" id="SSF103473">
    <property type="entry name" value="MFS general substrate transporter"/>
    <property type="match status" value="1"/>
</dbReference>
<evidence type="ECO:0000256" key="4">
    <source>
        <dbReference type="ARBA" id="ARBA00022989"/>
    </source>
</evidence>
<evidence type="ECO:0000256" key="5">
    <source>
        <dbReference type="ARBA" id="ARBA00023136"/>
    </source>
</evidence>
<dbReference type="OrthoDB" id="2962993at2759"/>
<evidence type="ECO:0000313" key="8">
    <source>
        <dbReference type="EMBL" id="OSX63080.1"/>
    </source>
</evidence>
<dbReference type="Gene3D" id="1.20.1250.20">
    <property type="entry name" value="MFS general substrate transporter like domains"/>
    <property type="match status" value="2"/>
</dbReference>
<feature type="transmembrane region" description="Helical" evidence="6">
    <location>
        <begin position="133"/>
        <end position="152"/>
    </location>
</feature>
<keyword evidence="4 6" id="KW-1133">Transmembrane helix</keyword>
<dbReference type="Pfam" id="PF07690">
    <property type="entry name" value="MFS_1"/>
    <property type="match status" value="1"/>
</dbReference>
<feature type="transmembrane region" description="Helical" evidence="6">
    <location>
        <begin position="266"/>
        <end position="286"/>
    </location>
</feature>
<keyword evidence="2" id="KW-0813">Transport</keyword>
<feature type="transmembrane region" description="Helical" evidence="6">
    <location>
        <begin position="196"/>
        <end position="218"/>
    </location>
</feature>
<dbReference type="InterPro" id="IPR011701">
    <property type="entry name" value="MFS"/>
</dbReference>
<dbReference type="GeneID" id="36333762"/>
<dbReference type="GO" id="GO:0016020">
    <property type="term" value="C:membrane"/>
    <property type="evidence" value="ECO:0007669"/>
    <property type="project" value="UniProtKB-SubCell"/>
</dbReference>